<dbReference type="NCBIfam" id="NF033559">
    <property type="entry name" value="transpos_IS1634"/>
    <property type="match status" value="1"/>
</dbReference>
<evidence type="ECO:0000259" key="2">
    <source>
        <dbReference type="Pfam" id="PF14104"/>
    </source>
</evidence>
<dbReference type="RefSeq" id="WP_010676150.1">
    <property type="nucleotide sequence ID" value="NZ_BPFN01000121.1"/>
</dbReference>
<proteinExistence type="predicted"/>
<dbReference type="GO" id="GO:0004803">
    <property type="term" value="F:transposase activity"/>
    <property type="evidence" value="ECO:0007669"/>
    <property type="project" value="InterPro"/>
</dbReference>
<dbReference type="Pfam" id="PF01609">
    <property type="entry name" value="DDE_Tnp_1"/>
    <property type="match status" value="1"/>
</dbReference>
<dbReference type="PANTHER" id="PTHR34614:SF2">
    <property type="entry name" value="TRANSPOSASE IS4-LIKE DOMAIN-CONTAINING PROTEIN"/>
    <property type="match status" value="1"/>
</dbReference>
<dbReference type="PANTHER" id="PTHR34614">
    <property type="match status" value="1"/>
</dbReference>
<name>A0A6G6AMF4_ECOLX</name>
<dbReference type="InterPro" id="IPR025457">
    <property type="entry name" value="DUF4277"/>
</dbReference>
<keyword evidence="3" id="KW-0614">Plasmid</keyword>
<feature type="domain" description="Transposase IS4-like" evidence="1">
    <location>
        <begin position="155"/>
        <end position="460"/>
    </location>
</feature>
<dbReference type="SUPFAM" id="SSF53098">
    <property type="entry name" value="Ribonuclease H-like"/>
    <property type="match status" value="1"/>
</dbReference>
<protein>
    <submittedName>
        <fullName evidence="3">Uncharacterized DUF4277-domain-containing protein, perhaps a transposase</fullName>
    </submittedName>
</protein>
<evidence type="ECO:0000259" key="1">
    <source>
        <dbReference type="Pfam" id="PF01609"/>
    </source>
</evidence>
<accession>A0A6G6AMF4</accession>
<geneLocation type="plasmid" evidence="4">
    <name>p4M9F</name>
</geneLocation>
<dbReference type="Pfam" id="PF14104">
    <property type="entry name" value="DUF4277"/>
    <property type="match status" value="1"/>
</dbReference>
<evidence type="ECO:0000313" key="4">
    <source>
        <dbReference type="EMBL" id="QID23424.1"/>
    </source>
</evidence>
<reference evidence="3" key="1">
    <citation type="submission" date="2019-08" db="EMBL/GenBank/DDBJ databases">
        <authorList>
            <person name="Yao H."/>
        </authorList>
    </citation>
    <scope>NUCLEOTIDE SEQUENCE</scope>
    <source>
        <strain evidence="3">4M8F</strain>
        <strain evidence="4">4M9F</strain>
        <plasmid evidence="3">p4M8F</plasmid>
        <plasmid evidence="4">p4M9F</plasmid>
    </source>
</reference>
<dbReference type="InterPro" id="IPR047654">
    <property type="entry name" value="IS1634_transpos"/>
</dbReference>
<dbReference type="EMBL" id="MN256759">
    <property type="protein sequence ID" value="QID23424.1"/>
    <property type="molecule type" value="Genomic_DNA"/>
</dbReference>
<dbReference type="InterPro" id="IPR012337">
    <property type="entry name" value="RNaseH-like_sf"/>
</dbReference>
<dbReference type="GO" id="GO:0003677">
    <property type="term" value="F:DNA binding"/>
    <property type="evidence" value="ECO:0007669"/>
    <property type="project" value="InterPro"/>
</dbReference>
<geneLocation type="plasmid" evidence="3">
    <name>p4M8F</name>
</geneLocation>
<dbReference type="EMBL" id="MN256758">
    <property type="protein sequence ID" value="QID22965.1"/>
    <property type="molecule type" value="Genomic_DNA"/>
</dbReference>
<dbReference type="InterPro" id="IPR002559">
    <property type="entry name" value="Transposase_11"/>
</dbReference>
<sequence length="538" mass="59637">MPAPRIAIRNLDHLGLVAGLCQELDIARMIDAVLPKNQSFKVSHGQALVAMIINGLGFHSSTLHMFPRFFANKPVERLIGPGLCADDLNDDVLGRCLDALFAADVSTLYQVMAEQVVAKLGLKPTAVHLDITSFHVDGAYDCADGEQTGRLQLVRGYSRDHRPELNQVILELICENQAGLPVYLQALSGNSNDNSAFRETVNRHLRSLKSAQESRYLVGDAALYCAETLHLLHHQRQLFITRVPRTLTEARNAVAAIGEAPLTALGDGYQGRWLDADYADVPQRWLLVRSEKANHAEQKTLAKHLLGDSTRELKAFTKLCARRFACQADAEAELARFANGLKLLEIVQGHVLTEPVYASAGRPKSGQQPDSYQYRIEGQAATCLERVEEANAQTGVFILATNDLSGTLTMAELLATYKAQQTVERGFRFLKSPEFLTSSLYLKKPERIEALLMVMTCSLMIYAALEHRIRKGLVAQGRSVPDMKKKPTQKPTARWIFLCFGGIHEYSLGGEPAQVTDINTVQETIIDVLGPRYRQIYS</sequence>
<dbReference type="GO" id="GO:0006313">
    <property type="term" value="P:DNA transposition"/>
    <property type="evidence" value="ECO:0007669"/>
    <property type="project" value="InterPro"/>
</dbReference>
<dbReference type="AlphaFoldDB" id="A0A6G6AMF4"/>
<evidence type="ECO:0000313" key="3">
    <source>
        <dbReference type="EMBL" id="QID22965.1"/>
    </source>
</evidence>
<feature type="domain" description="DUF4277" evidence="2">
    <location>
        <begin position="7"/>
        <end position="113"/>
    </location>
</feature>
<organism evidence="3">
    <name type="scientific">Escherichia coli</name>
    <dbReference type="NCBI Taxonomy" id="562"/>
    <lineage>
        <taxon>Bacteria</taxon>
        <taxon>Pseudomonadati</taxon>
        <taxon>Pseudomonadota</taxon>
        <taxon>Gammaproteobacteria</taxon>
        <taxon>Enterobacterales</taxon>
        <taxon>Enterobacteriaceae</taxon>
        <taxon>Escherichia</taxon>
    </lineage>
</organism>